<reference evidence="1" key="1">
    <citation type="submission" date="2020-01" db="EMBL/GenBank/DDBJ databases">
        <authorList>
            <consortium name="DOE Joint Genome Institute"/>
            <person name="Haridas S."/>
            <person name="Albert R."/>
            <person name="Binder M."/>
            <person name="Bloem J."/>
            <person name="Labutti K."/>
            <person name="Salamov A."/>
            <person name="Andreopoulos B."/>
            <person name="Baker S.E."/>
            <person name="Barry K."/>
            <person name="Bills G."/>
            <person name="Bluhm B.H."/>
            <person name="Cannon C."/>
            <person name="Castanera R."/>
            <person name="Culley D.E."/>
            <person name="Daum C."/>
            <person name="Ezra D."/>
            <person name="Gonzalez J.B."/>
            <person name="Henrissat B."/>
            <person name="Kuo A."/>
            <person name="Liang C."/>
            <person name="Lipzen A."/>
            <person name="Lutzoni F."/>
            <person name="Magnuson J."/>
            <person name="Mondo S."/>
            <person name="Nolan M."/>
            <person name="Ohm R."/>
            <person name="Pangilinan J."/>
            <person name="Park H.-J."/>
            <person name="Ramirez L."/>
            <person name="Alfaro M."/>
            <person name="Sun H."/>
            <person name="Tritt A."/>
            <person name="Yoshinaga Y."/>
            <person name="Zwiers L.-H."/>
            <person name="Turgeon B.G."/>
            <person name="Goodwin S.B."/>
            <person name="Spatafora J.W."/>
            <person name="Crous P.W."/>
            <person name="Grigoriev I.V."/>
        </authorList>
    </citation>
    <scope>NUCLEOTIDE SEQUENCE</scope>
    <source>
        <strain evidence="1">P77</strain>
    </source>
</reference>
<dbReference type="InterPro" id="IPR052999">
    <property type="entry name" value="PTS1_Protein"/>
</dbReference>
<keyword evidence="2" id="KW-1185">Reference proteome</keyword>
<dbReference type="EMBL" id="ML975585">
    <property type="protein sequence ID" value="KAF1828282.1"/>
    <property type="molecule type" value="Genomic_DNA"/>
</dbReference>
<sequence>MSRISPRLQAMLKPPYPPAPAVADTLHIQHVFHRREQEARAKGLSRSSWLALMTATVIGVDSEASMTALYHHATASMDREGSVAVAELMREIGLRGIAVVCIPQIMDMLAAFRASLPPAVRSSLSTTPSCCAEADNIESIHQEGEELWNAIHHPKGSVIELKLANAHPDLANYVKGHVYGGLLARHRSPTVGRITISLCAICKGVRRGEGLR</sequence>
<name>A0A6A5K258_9PLEO</name>
<proteinExistence type="predicted"/>
<dbReference type="InterPro" id="IPR029032">
    <property type="entry name" value="AhpD-like"/>
</dbReference>
<gene>
    <name evidence="1" type="ORF">BDW02DRAFT_563266</name>
</gene>
<dbReference type="PANTHER" id="PTHR28180">
    <property type="entry name" value="CONSERVED MITOCHONDRIAL PROTEIN-RELATED"/>
    <property type="match status" value="1"/>
</dbReference>
<organism evidence="1 2">
    <name type="scientific">Decorospora gaudefroyi</name>
    <dbReference type="NCBI Taxonomy" id="184978"/>
    <lineage>
        <taxon>Eukaryota</taxon>
        <taxon>Fungi</taxon>
        <taxon>Dikarya</taxon>
        <taxon>Ascomycota</taxon>
        <taxon>Pezizomycotina</taxon>
        <taxon>Dothideomycetes</taxon>
        <taxon>Pleosporomycetidae</taxon>
        <taxon>Pleosporales</taxon>
        <taxon>Pleosporineae</taxon>
        <taxon>Pleosporaceae</taxon>
        <taxon>Decorospora</taxon>
    </lineage>
</organism>
<protein>
    <submittedName>
        <fullName evidence="1">Uncharacterized protein</fullName>
    </submittedName>
</protein>
<evidence type="ECO:0000313" key="1">
    <source>
        <dbReference type="EMBL" id="KAF1828282.1"/>
    </source>
</evidence>
<dbReference type="Proteomes" id="UP000800040">
    <property type="component" value="Unassembled WGS sequence"/>
</dbReference>
<evidence type="ECO:0000313" key="2">
    <source>
        <dbReference type="Proteomes" id="UP000800040"/>
    </source>
</evidence>
<dbReference type="PANTHER" id="PTHR28180:SF2">
    <property type="entry name" value="PEROXISOMAL PROTEIN 2"/>
    <property type="match status" value="1"/>
</dbReference>
<dbReference type="OrthoDB" id="5392202at2759"/>
<dbReference type="AlphaFoldDB" id="A0A6A5K258"/>
<accession>A0A6A5K258</accession>
<dbReference type="Gene3D" id="1.20.1290.10">
    <property type="entry name" value="AhpD-like"/>
    <property type="match status" value="1"/>
</dbReference>